<evidence type="ECO:0000256" key="3">
    <source>
        <dbReference type="ARBA" id="ARBA00004138"/>
    </source>
</evidence>
<keyword evidence="8" id="KW-0970">Cilium biogenesis/degradation</keyword>
<evidence type="ECO:0000256" key="10">
    <source>
        <dbReference type="ARBA" id="ARBA00023069"/>
    </source>
</evidence>
<dbReference type="OrthoDB" id="189688at2759"/>
<comment type="subcellular location">
    <subcellularLocation>
        <location evidence="3">Cell projection</location>
        <location evidence="3">Cilium</location>
    </subcellularLocation>
    <subcellularLocation>
        <location evidence="2">Vacuole membrane</location>
        <topology evidence="2">Multi-pass membrane protein</topology>
    </subcellularLocation>
</comment>
<dbReference type="Pfam" id="PF14935">
    <property type="entry name" value="TMEM138"/>
    <property type="match status" value="1"/>
</dbReference>
<dbReference type="GO" id="GO:0030030">
    <property type="term" value="P:cell projection organization"/>
    <property type="evidence" value="ECO:0007669"/>
    <property type="project" value="UniProtKB-KW"/>
</dbReference>
<evidence type="ECO:0000256" key="11">
    <source>
        <dbReference type="ARBA" id="ARBA00023136"/>
    </source>
</evidence>
<dbReference type="AlphaFoldDB" id="A0A7I8VTS6"/>
<feature type="transmembrane region" description="Helical" evidence="14">
    <location>
        <begin position="36"/>
        <end position="54"/>
    </location>
</feature>
<dbReference type="EMBL" id="CAJFCJ010000009">
    <property type="protein sequence ID" value="CAD5118945.1"/>
    <property type="molecule type" value="Genomic_DNA"/>
</dbReference>
<evidence type="ECO:0000313" key="15">
    <source>
        <dbReference type="EMBL" id="CAD5118945.1"/>
    </source>
</evidence>
<evidence type="ECO:0000256" key="2">
    <source>
        <dbReference type="ARBA" id="ARBA00004128"/>
    </source>
</evidence>
<organism evidence="15 16">
    <name type="scientific">Dimorphilus gyrociliatus</name>
    <dbReference type="NCBI Taxonomy" id="2664684"/>
    <lineage>
        <taxon>Eukaryota</taxon>
        <taxon>Metazoa</taxon>
        <taxon>Spiralia</taxon>
        <taxon>Lophotrochozoa</taxon>
        <taxon>Annelida</taxon>
        <taxon>Polychaeta</taxon>
        <taxon>Polychaeta incertae sedis</taxon>
        <taxon>Dinophilidae</taxon>
        <taxon>Dimorphilus</taxon>
    </lineage>
</organism>
<evidence type="ECO:0000256" key="8">
    <source>
        <dbReference type="ARBA" id="ARBA00022794"/>
    </source>
</evidence>
<dbReference type="PANTHER" id="PTHR13306:SF6">
    <property type="entry name" value="TRANSMEMBRANE PROTEIN 138"/>
    <property type="match status" value="1"/>
</dbReference>
<dbReference type="GO" id="GO:0005929">
    <property type="term" value="C:cilium"/>
    <property type="evidence" value="ECO:0007669"/>
    <property type="project" value="UniProtKB-SubCell"/>
</dbReference>
<evidence type="ECO:0000256" key="9">
    <source>
        <dbReference type="ARBA" id="ARBA00022989"/>
    </source>
</evidence>
<keyword evidence="11 14" id="KW-0472">Membrane</keyword>
<keyword evidence="6" id="KW-0926">Vacuole</keyword>
<keyword evidence="9 14" id="KW-1133">Transmembrane helix</keyword>
<evidence type="ECO:0000313" key="16">
    <source>
        <dbReference type="Proteomes" id="UP000549394"/>
    </source>
</evidence>
<dbReference type="Proteomes" id="UP000549394">
    <property type="component" value="Unassembled WGS sequence"/>
</dbReference>
<dbReference type="InterPro" id="IPR024133">
    <property type="entry name" value="TM_138"/>
</dbReference>
<gene>
    <name evidence="15" type="ORF">DGYR_LOCUS7246</name>
</gene>
<keyword evidence="12" id="KW-0325">Glycoprotein</keyword>
<evidence type="ECO:0000256" key="4">
    <source>
        <dbReference type="ARBA" id="ARBA00010572"/>
    </source>
</evidence>
<keyword evidence="10" id="KW-0969">Cilium</keyword>
<proteinExistence type="inferred from homology"/>
<keyword evidence="13" id="KW-0966">Cell projection</keyword>
<evidence type="ECO:0000256" key="7">
    <source>
        <dbReference type="ARBA" id="ARBA00022692"/>
    </source>
</evidence>
<evidence type="ECO:0000256" key="6">
    <source>
        <dbReference type="ARBA" id="ARBA00022554"/>
    </source>
</evidence>
<evidence type="ECO:0000256" key="13">
    <source>
        <dbReference type="ARBA" id="ARBA00023273"/>
    </source>
</evidence>
<evidence type="ECO:0000256" key="5">
    <source>
        <dbReference type="ARBA" id="ARBA00014515"/>
    </source>
</evidence>
<dbReference type="PANTHER" id="PTHR13306">
    <property type="entry name" value="TRANSMEMBRANE PROTEIN 138"/>
    <property type="match status" value="1"/>
</dbReference>
<comment type="function">
    <text evidence="1">Required for ciliogenesis.</text>
</comment>
<accession>A0A7I8VTS6</accession>
<comment type="similarity">
    <text evidence="4">Belongs to the TMEM138 family.</text>
</comment>
<protein>
    <recommendedName>
        <fullName evidence="5">Transmembrane protein 138</fullName>
    </recommendedName>
</protein>
<evidence type="ECO:0000256" key="1">
    <source>
        <dbReference type="ARBA" id="ARBA00003709"/>
    </source>
</evidence>
<evidence type="ECO:0000256" key="14">
    <source>
        <dbReference type="SAM" id="Phobius"/>
    </source>
</evidence>
<dbReference type="GO" id="GO:0005774">
    <property type="term" value="C:vacuolar membrane"/>
    <property type="evidence" value="ECO:0007669"/>
    <property type="project" value="UniProtKB-SubCell"/>
</dbReference>
<reference evidence="15 16" key="1">
    <citation type="submission" date="2020-08" db="EMBL/GenBank/DDBJ databases">
        <authorList>
            <person name="Hejnol A."/>
        </authorList>
    </citation>
    <scope>NUCLEOTIDE SEQUENCE [LARGE SCALE GENOMIC DNA]</scope>
</reference>
<keyword evidence="7 14" id="KW-0812">Transmembrane</keyword>
<keyword evidence="16" id="KW-1185">Reference proteome</keyword>
<name>A0A7I8VTS6_9ANNE</name>
<evidence type="ECO:0000256" key="12">
    <source>
        <dbReference type="ARBA" id="ARBA00023180"/>
    </source>
</evidence>
<comment type="caution">
    <text evidence="15">The sequence shown here is derived from an EMBL/GenBank/DDBJ whole genome shotgun (WGS) entry which is preliminary data.</text>
</comment>
<sequence length="82" mass="9723">MPILASVTYLALCIALHVWGLTQRWDDPKKVLDGAGFQVLFVFQRTGAVIYYFFYKRTALRLADPRFYEDSEWIGREFEKRQ</sequence>